<dbReference type="InterPro" id="IPR018580">
    <property type="entry name" value="Uncharacterised_YfhO"/>
</dbReference>
<protein>
    <submittedName>
        <fullName evidence="2">YfhO family protein</fullName>
    </submittedName>
</protein>
<feature type="transmembrane region" description="Helical" evidence="1">
    <location>
        <begin position="235"/>
        <end position="257"/>
    </location>
</feature>
<dbReference type="Pfam" id="PF09586">
    <property type="entry name" value="YfhO"/>
    <property type="match status" value="1"/>
</dbReference>
<reference evidence="3" key="1">
    <citation type="journal article" date="2019" name="Int. J. Syst. Evol. Microbiol.">
        <title>The Global Catalogue of Microorganisms (GCM) 10K type strain sequencing project: providing services to taxonomists for standard genome sequencing and annotation.</title>
        <authorList>
            <consortium name="The Broad Institute Genomics Platform"/>
            <consortium name="The Broad Institute Genome Sequencing Center for Infectious Disease"/>
            <person name="Wu L."/>
            <person name="Ma J."/>
        </authorList>
    </citation>
    <scope>NUCLEOTIDE SEQUENCE [LARGE SCALE GENOMIC DNA]</scope>
    <source>
        <strain evidence="3">CCM 9110</strain>
    </source>
</reference>
<gene>
    <name evidence="2" type="ORF">ACFQ41_09055</name>
</gene>
<feature type="transmembrane region" description="Helical" evidence="1">
    <location>
        <begin position="142"/>
        <end position="161"/>
    </location>
</feature>
<sequence length="915" mass="103328">MKAVRRVIGPIGLYLFVIVAAVGVAIIGLKVNGIAPFGPHTILRQDLNQQYASYFAYLKRNFGDWQQFLYSSSMTLGGNMFGLTTYYLLSPFNVLLFLFPFSQLPIAVAWMAVAKNAAAAATMLVLVRYFNRHYALKVNVPLQVLLALSWAFSGWMLHYSMDLMWQDTVILLPLVVLGVERYITHTKWAFYSVMLGLSLILNYYIGYMVALFLVHYFVLRMVIQWRIAGWHLKQILLKLTYFGAISLVTVGLAWVIIWPTLKTLQGVKGTTAYHFTLTHTWTLYRMLNNLFNLTYTPMSWNNPGPEIYTGVIVMILLAAFFFANRIPALIRVATGVTLVLLALESLFDGTNTAWHGFSKPVGFLQRWSFVFGFLFILMALFTFGLMRVSARAARYLFLVVVLVAIMVAFHQVRIFSYQGDYAVNQFTNVTFGYNVAMIAVGALVLTLYFARPKWQRVTGVLVAVVGVTDLAVATVWSYGHQPTYFNMARYSREVKGTNAAVAWVKQHDQNDFYRMELNYQRDRTTPMEFGFNGLTHFSSSQPHAINFMMQTMGYLSSSPWTSYDGGSTRAADSLFGIKYLVDGPAGVTNQASRLVTQGLKPLANVNGYHIYQNPLAQKIGLVAPTTATKVKSTYKFIGVANVGMVYGDLSGVDNIYMLRGGVKETKRDLKTRTVKISVPGGGVNRPLYLELRHDKLYTLTPETRPDVVVLVNGKKIVTDGTETESGVIPLGTYPEGQTITVTLKVLDYTKTQKKFDKKKRVTHLPKYSVLVGYQERFDQALKQMSQQPVNLKRLKTTHWRGTATATKANQSLIMTLPYDTDWQVTVDGKPVKAHKYLELMKINLKTAGTHHVELKYTFPELRQGLKVSMAASVGLVILLIIQAITVWGWRIRNRHLERVARAKAPLFDAHFFDYR</sequence>
<comment type="caution">
    <text evidence="2">The sequence shown here is derived from an EMBL/GenBank/DDBJ whole genome shotgun (WGS) entry which is preliminary data.</text>
</comment>
<feature type="transmembrane region" description="Helical" evidence="1">
    <location>
        <begin position="431"/>
        <end position="450"/>
    </location>
</feature>
<keyword evidence="1" id="KW-0472">Membrane</keyword>
<feature type="transmembrane region" description="Helical" evidence="1">
    <location>
        <begin position="328"/>
        <end position="347"/>
    </location>
</feature>
<name>A0ABW4BGS7_9LACO</name>
<feature type="transmembrane region" description="Helical" evidence="1">
    <location>
        <begin position="7"/>
        <end position="29"/>
    </location>
</feature>
<evidence type="ECO:0000313" key="3">
    <source>
        <dbReference type="Proteomes" id="UP001597199"/>
    </source>
</evidence>
<proteinExistence type="predicted"/>
<accession>A0ABW4BGS7</accession>
<evidence type="ECO:0000256" key="1">
    <source>
        <dbReference type="SAM" id="Phobius"/>
    </source>
</evidence>
<feature type="transmembrane region" description="Helical" evidence="1">
    <location>
        <begin position="204"/>
        <end position="223"/>
    </location>
</feature>
<feature type="transmembrane region" description="Helical" evidence="1">
    <location>
        <begin position="457"/>
        <end position="479"/>
    </location>
</feature>
<feature type="transmembrane region" description="Helical" evidence="1">
    <location>
        <begin position="367"/>
        <end position="385"/>
    </location>
</feature>
<keyword evidence="3" id="KW-1185">Reference proteome</keyword>
<dbReference type="Proteomes" id="UP001597199">
    <property type="component" value="Unassembled WGS sequence"/>
</dbReference>
<organism evidence="2 3">
    <name type="scientific">Lacticaseibacillus suilingensis</name>
    <dbReference type="NCBI Taxonomy" id="2799577"/>
    <lineage>
        <taxon>Bacteria</taxon>
        <taxon>Bacillati</taxon>
        <taxon>Bacillota</taxon>
        <taxon>Bacilli</taxon>
        <taxon>Lactobacillales</taxon>
        <taxon>Lactobacillaceae</taxon>
        <taxon>Lacticaseibacillus</taxon>
    </lineage>
</organism>
<evidence type="ECO:0000313" key="2">
    <source>
        <dbReference type="EMBL" id="MFD1399459.1"/>
    </source>
</evidence>
<feature type="transmembrane region" description="Helical" evidence="1">
    <location>
        <begin position="307"/>
        <end position="323"/>
    </location>
</feature>
<feature type="transmembrane region" description="Helical" evidence="1">
    <location>
        <begin position="869"/>
        <end position="889"/>
    </location>
</feature>
<dbReference type="PANTHER" id="PTHR38454">
    <property type="entry name" value="INTEGRAL MEMBRANE PROTEIN-RELATED"/>
    <property type="match status" value="1"/>
</dbReference>
<dbReference type="RefSeq" id="WP_204119166.1">
    <property type="nucleotide sequence ID" value="NZ_BOLV01000012.1"/>
</dbReference>
<dbReference type="PANTHER" id="PTHR38454:SF1">
    <property type="entry name" value="INTEGRAL MEMBRANE PROTEIN"/>
    <property type="match status" value="1"/>
</dbReference>
<dbReference type="EMBL" id="JBHTOA010000032">
    <property type="protein sequence ID" value="MFD1399459.1"/>
    <property type="molecule type" value="Genomic_DNA"/>
</dbReference>
<keyword evidence="1" id="KW-0812">Transmembrane</keyword>
<keyword evidence="1" id="KW-1133">Transmembrane helix</keyword>
<feature type="transmembrane region" description="Helical" evidence="1">
    <location>
        <begin position="392"/>
        <end position="411"/>
    </location>
</feature>